<name>A0A0H5QRN4_9EUKA</name>
<accession>A0A0H5QRN4</accession>
<sequence>MYLIMAWYGSQRRRKSHNLNVIFSVADYTGVSQMIVQKFVTALEQFSCGMHPVNAAATLQDPPQFLGFTRLGQICETQDGRQLQIVDSSKGIFFLQDPDIIKCTSAKAAHLLGIGSDKVSSDSVRSVGCVN</sequence>
<dbReference type="AlphaFoldDB" id="A0A0H5QRN4"/>
<reference evidence="1" key="1">
    <citation type="submission" date="2015-04" db="EMBL/GenBank/DDBJ databases">
        <title>The genome sequence of the plant pathogenic Rhizarian Plasmodiophora brassicae reveals insights in its biotrophic life cycle and the origin of chitin synthesis.</title>
        <authorList>
            <person name="Schwelm A."/>
            <person name="Fogelqvist J."/>
            <person name="Knaust A."/>
            <person name="Julke S."/>
            <person name="Lilja T."/>
            <person name="Dhandapani V."/>
            <person name="Bonilla-Rosso G."/>
            <person name="Karlsson M."/>
            <person name="Shevchenko A."/>
            <person name="Choi S.R."/>
            <person name="Kim H.G."/>
            <person name="Park J.Y."/>
            <person name="Lim Y.P."/>
            <person name="Ludwig-Muller J."/>
            <person name="Dixelius C."/>
        </authorList>
    </citation>
    <scope>NUCLEOTIDE SEQUENCE</scope>
    <source>
        <tissue evidence="1">Potato root galls</tissue>
    </source>
</reference>
<organism evidence="1">
    <name type="scientific">Spongospora subterranea</name>
    <dbReference type="NCBI Taxonomy" id="70186"/>
    <lineage>
        <taxon>Eukaryota</taxon>
        <taxon>Sar</taxon>
        <taxon>Rhizaria</taxon>
        <taxon>Endomyxa</taxon>
        <taxon>Phytomyxea</taxon>
        <taxon>Plasmodiophorida</taxon>
        <taxon>Plasmodiophoridae</taxon>
        <taxon>Spongospora</taxon>
    </lineage>
</organism>
<proteinExistence type="predicted"/>
<protein>
    <submittedName>
        <fullName evidence="1">Uncharacterized protein</fullName>
    </submittedName>
</protein>
<dbReference type="EMBL" id="HACM01004256">
    <property type="protein sequence ID" value="CRZ04698.1"/>
    <property type="molecule type" value="Transcribed_RNA"/>
</dbReference>
<evidence type="ECO:0000313" key="1">
    <source>
        <dbReference type="EMBL" id="CRZ04698.1"/>
    </source>
</evidence>